<dbReference type="PROSITE" id="PS51186">
    <property type="entry name" value="GNAT"/>
    <property type="match status" value="1"/>
</dbReference>
<sequence>MSVLFYRCEAAGFDQPLPALPDGFEVSVWKPRRDGLPPRSLPSYPNAVWWLFDKLGLFANPNCGVIMISREGTLAHSSLVTPRYFRFPEMAADDLQIGATWTAPEMRGQGLAKASIGLIHEHWRGAFKRMWYLVEDDNAPSIRVIEACGYSLLGRGVRSVPAGIGPLATYRMTEAN</sequence>
<feature type="domain" description="N-acetyltransferase" evidence="1">
    <location>
        <begin position="15"/>
        <end position="176"/>
    </location>
</feature>
<dbReference type="AlphaFoldDB" id="A0A2D2AT16"/>
<evidence type="ECO:0000313" key="2">
    <source>
        <dbReference type="EMBL" id="ATQ41141.1"/>
    </source>
</evidence>
<gene>
    <name evidence="2" type="ORF">CSW64_01305</name>
</gene>
<dbReference type="SUPFAM" id="SSF55729">
    <property type="entry name" value="Acyl-CoA N-acyltransferases (Nat)"/>
    <property type="match status" value="1"/>
</dbReference>
<dbReference type="InterPro" id="IPR000182">
    <property type="entry name" value="GNAT_dom"/>
</dbReference>
<accession>A0A2D2AT16</accession>
<dbReference type="OrthoDB" id="7190580at2"/>
<reference evidence="2 3" key="1">
    <citation type="submission" date="2017-10" db="EMBL/GenBank/DDBJ databases">
        <title>Genome sequence of Caulobacter mirabilis FWC38.</title>
        <authorList>
            <person name="Fiebig A."/>
            <person name="Crosson S."/>
        </authorList>
    </citation>
    <scope>NUCLEOTIDE SEQUENCE [LARGE SCALE GENOMIC DNA]</scope>
    <source>
        <strain evidence="2 3">FWC 38</strain>
    </source>
</reference>
<evidence type="ECO:0000313" key="3">
    <source>
        <dbReference type="Proteomes" id="UP000228945"/>
    </source>
</evidence>
<keyword evidence="3" id="KW-1185">Reference proteome</keyword>
<evidence type="ECO:0000259" key="1">
    <source>
        <dbReference type="PROSITE" id="PS51186"/>
    </source>
</evidence>
<dbReference type="EMBL" id="CP024201">
    <property type="protein sequence ID" value="ATQ41141.1"/>
    <property type="molecule type" value="Genomic_DNA"/>
</dbReference>
<dbReference type="GO" id="GO:0016747">
    <property type="term" value="F:acyltransferase activity, transferring groups other than amino-acyl groups"/>
    <property type="evidence" value="ECO:0007669"/>
    <property type="project" value="InterPro"/>
</dbReference>
<dbReference type="RefSeq" id="WP_099620398.1">
    <property type="nucleotide sequence ID" value="NZ_CP024201.1"/>
</dbReference>
<name>A0A2D2AT16_9CAUL</name>
<dbReference type="Proteomes" id="UP000228945">
    <property type="component" value="Chromosome"/>
</dbReference>
<protein>
    <recommendedName>
        <fullName evidence="1">N-acetyltransferase domain-containing protein</fullName>
    </recommendedName>
</protein>
<organism evidence="2 3">
    <name type="scientific">Caulobacter mirabilis</name>
    <dbReference type="NCBI Taxonomy" id="69666"/>
    <lineage>
        <taxon>Bacteria</taxon>
        <taxon>Pseudomonadati</taxon>
        <taxon>Pseudomonadota</taxon>
        <taxon>Alphaproteobacteria</taxon>
        <taxon>Caulobacterales</taxon>
        <taxon>Caulobacteraceae</taxon>
        <taxon>Caulobacter</taxon>
    </lineage>
</organism>
<dbReference type="KEGG" id="cmb:CSW64_01305"/>
<dbReference type="InterPro" id="IPR016181">
    <property type="entry name" value="Acyl_CoA_acyltransferase"/>
</dbReference>
<dbReference type="Gene3D" id="3.40.630.30">
    <property type="match status" value="1"/>
</dbReference>
<proteinExistence type="predicted"/>
<dbReference type="Pfam" id="PF00583">
    <property type="entry name" value="Acetyltransf_1"/>
    <property type="match status" value="1"/>
</dbReference>